<dbReference type="PANTHER" id="PTHR11530:SF16">
    <property type="entry name" value="D-AMINO ACID OXIDASE (AFU_ORTHOLOGUE AFUA_5G11290)"/>
    <property type="match status" value="1"/>
</dbReference>
<name>F2S3H2_TRIT1</name>
<feature type="transmembrane region" description="Helical" evidence="11">
    <location>
        <begin position="7"/>
        <end position="24"/>
    </location>
</feature>
<dbReference type="OrthoDB" id="409956at2759"/>
<comment type="cofactor">
    <cofactor evidence="1 10">
        <name>FAD</name>
        <dbReference type="ChEBI" id="CHEBI:57692"/>
    </cofactor>
</comment>
<dbReference type="GO" id="GO:0019478">
    <property type="term" value="P:D-amino acid catabolic process"/>
    <property type="evidence" value="ECO:0007669"/>
    <property type="project" value="TreeGrafter"/>
</dbReference>
<keyword evidence="11" id="KW-0472">Membrane</keyword>
<organism evidence="13 14">
    <name type="scientific">Trichophyton tonsurans (strain CBS 112818)</name>
    <name type="common">Scalp ringworm fungus</name>
    <dbReference type="NCBI Taxonomy" id="647933"/>
    <lineage>
        <taxon>Eukaryota</taxon>
        <taxon>Fungi</taxon>
        <taxon>Dikarya</taxon>
        <taxon>Ascomycota</taxon>
        <taxon>Pezizomycotina</taxon>
        <taxon>Eurotiomycetes</taxon>
        <taxon>Eurotiomycetidae</taxon>
        <taxon>Onygenales</taxon>
        <taxon>Arthrodermataceae</taxon>
        <taxon>Trichophyton</taxon>
    </lineage>
</organism>
<evidence type="ECO:0000256" key="4">
    <source>
        <dbReference type="ARBA" id="ARBA00022630"/>
    </source>
</evidence>
<keyword evidence="5 10" id="KW-0274">FAD</keyword>
<evidence type="ECO:0000256" key="8">
    <source>
        <dbReference type="ARBA" id="ARBA00039101"/>
    </source>
</evidence>
<dbReference type="Gene3D" id="3.30.9.10">
    <property type="entry name" value="D-Amino Acid Oxidase, subunit A, domain 2"/>
    <property type="match status" value="1"/>
</dbReference>
<dbReference type="SUPFAM" id="SSF54373">
    <property type="entry name" value="FAD-linked reductases, C-terminal domain"/>
    <property type="match status" value="1"/>
</dbReference>
<comment type="catalytic activity">
    <reaction evidence="9">
        <text>a D-alpha-amino acid + O2 + H2O = a 2-oxocarboxylate + H2O2 + NH4(+)</text>
        <dbReference type="Rhea" id="RHEA:21816"/>
        <dbReference type="ChEBI" id="CHEBI:15377"/>
        <dbReference type="ChEBI" id="CHEBI:15379"/>
        <dbReference type="ChEBI" id="CHEBI:16240"/>
        <dbReference type="ChEBI" id="CHEBI:28938"/>
        <dbReference type="ChEBI" id="CHEBI:35179"/>
        <dbReference type="ChEBI" id="CHEBI:59871"/>
        <dbReference type="EC" id="1.4.3.3"/>
    </reaction>
    <physiologicalReaction direction="left-to-right" evidence="9">
        <dbReference type="Rhea" id="RHEA:21817"/>
    </physiologicalReaction>
</comment>
<dbReference type="EMBL" id="GG698507">
    <property type="protein sequence ID" value="EGD98121.1"/>
    <property type="molecule type" value="Genomic_DNA"/>
</dbReference>
<dbReference type="Gene3D" id="3.40.50.720">
    <property type="entry name" value="NAD(P)-binding Rossmann-like Domain"/>
    <property type="match status" value="1"/>
</dbReference>
<accession>F2S3H2</accession>
<evidence type="ECO:0000259" key="12">
    <source>
        <dbReference type="Pfam" id="PF01266"/>
    </source>
</evidence>
<reference evidence="14" key="1">
    <citation type="journal article" date="2012" name="MBio">
        <title>Comparative genome analysis of Trichophyton rubrum and related dermatophytes reveals candidate genes involved in infection.</title>
        <authorList>
            <person name="Martinez D.A."/>
            <person name="Oliver B.G."/>
            <person name="Graeser Y."/>
            <person name="Goldberg J.M."/>
            <person name="Li W."/>
            <person name="Martinez-Rossi N.M."/>
            <person name="Monod M."/>
            <person name="Shelest E."/>
            <person name="Barton R.C."/>
            <person name="Birch E."/>
            <person name="Brakhage A.A."/>
            <person name="Chen Z."/>
            <person name="Gurr S.J."/>
            <person name="Heiman D."/>
            <person name="Heitman J."/>
            <person name="Kosti I."/>
            <person name="Rossi A."/>
            <person name="Saif S."/>
            <person name="Samalova M."/>
            <person name="Saunders C.W."/>
            <person name="Shea T."/>
            <person name="Summerbell R.C."/>
            <person name="Xu J."/>
            <person name="Young S."/>
            <person name="Zeng Q."/>
            <person name="Birren B.W."/>
            <person name="Cuomo C.A."/>
            <person name="White T.C."/>
        </authorList>
    </citation>
    <scope>NUCLEOTIDE SEQUENCE [LARGE SCALE GENOMIC DNA]</scope>
    <source>
        <strain evidence="14">CBS 112818</strain>
    </source>
</reference>
<evidence type="ECO:0000256" key="9">
    <source>
        <dbReference type="ARBA" id="ARBA00049547"/>
    </source>
</evidence>
<comment type="subcellular location">
    <subcellularLocation>
        <location evidence="2">Peroxisome matrix</location>
    </subcellularLocation>
</comment>
<evidence type="ECO:0000256" key="6">
    <source>
        <dbReference type="ARBA" id="ARBA00023002"/>
    </source>
</evidence>
<sequence>MAASNKIVVIGGGVIGLTTAYLLSKDKSNQVTVAAKHMPGDYDIEYCSMWAGANFLPTGAEGSAQARWETNTWPVLEDLAQNHPEAGIHFQKSVVINRKKDANSSTGLWFKELLCPDPWYKDIVPANSDPQSSHLLPIRSTEGVDNQAEFTSVCMNAPVYLAWLVSQCCKNGVVFKRATFKHISEAAKVHSSGQMPDLIVNCTGLGSLKLGGVEDTKMYPARGQVVVVRNDPGAMYSLSGCDDGDDEACYVMMRAAGGGTILGGSYQVNSWDSQPEHSLAVRIMRRCVAVCPQLVGKDEDGKQRGIEGLDIIRHGVGLRPLRQGGTRVEKDKIDGIAVVHNYGHGGFGYQTSFGCCAEAAALVKETLAENKTKARL</sequence>
<evidence type="ECO:0000256" key="3">
    <source>
        <dbReference type="ARBA" id="ARBA00006730"/>
    </source>
</evidence>
<evidence type="ECO:0000256" key="7">
    <source>
        <dbReference type="ARBA" id="ARBA00023140"/>
    </source>
</evidence>
<dbReference type="GO" id="GO:0003884">
    <property type="term" value="F:D-amino-acid oxidase activity"/>
    <property type="evidence" value="ECO:0007669"/>
    <property type="project" value="UniProtKB-EC"/>
</dbReference>
<keyword evidence="14" id="KW-1185">Reference proteome</keyword>
<dbReference type="EC" id="1.4.3.3" evidence="8"/>
<keyword evidence="7" id="KW-0576">Peroxisome</keyword>
<dbReference type="HOGENOM" id="CLU_034311_1_0_1"/>
<keyword evidence="11" id="KW-0812">Transmembrane</keyword>
<dbReference type="AlphaFoldDB" id="F2S3H2"/>
<dbReference type="GO" id="GO:0005782">
    <property type="term" value="C:peroxisomal matrix"/>
    <property type="evidence" value="ECO:0007669"/>
    <property type="project" value="UniProtKB-SubCell"/>
</dbReference>
<dbReference type="SUPFAM" id="SSF51971">
    <property type="entry name" value="Nucleotide-binding domain"/>
    <property type="match status" value="1"/>
</dbReference>
<proteinExistence type="inferred from homology"/>
<dbReference type="PIRSF" id="PIRSF000189">
    <property type="entry name" value="D-aa_oxidase"/>
    <property type="match status" value="1"/>
</dbReference>
<evidence type="ECO:0000313" key="13">
    <source>
        <dbReference type="EMBL" id="EGD98121.1"/>
    </source>
</evidence>
<keyword evidence="11" id="KW-1133">Transmembrane helix</keyword>
<feature type="binding site" evidence="10">
    <location>
        <position position="346"/>
    </location>
    <ligand>
        <name>D-dopa</name>
        <dbReference type="ChEBI" id="CHEBI:149689"/>
    </ligand>
</feature>
<protein>
    <recommendedName>
        <fullName evidence="8">D-amino-acid oxidase</fullName>
        <ecNumber evidence="8">1.4.3.3</ecNumber>
    </recommendedName>
</protein>
<dbReference type="PANTHER" id="PTHR11530">
    <property type="entry name" value="D-AMINO ACID OXIDASE"/>
    <property type="match status" value="1"/>
</dbReference>
<evidence type="ECO:0000256" key="10">
    <source>
        <dbReference type="PIRSR" id="PIRSR000189-1"/>
    </source>
</evidence>
<dbReference type="InterPro" id="IPR006076">
    <property type="entry name" value="FAD-dep_OxRdtase"/>
</dbReference>
<dbReference type="GO" id="GO:0071949">
    <property type="term" value="F:FAD binding"/>
    <property type="evidence" value="ECO:0007669"/>
    <property type="project" value="InterPro"/>
</dbReference>
<dbReference type="InterPro" id="IPR023209">
    <property type="entry name" value="DAO"/>
</dbReference>
<comment type="similarity">
    <text evidence="3">Belongs to the DAMOX/DASOX family.</text>
</comment>
<evidence type="ECO:0000256" key="1">
    <source>
        <dbReference type="ARBA" id="ARBA00001974"/>
    </source>
</evidence>
<gene>
    <name evidence="13" type="ORF">TESG_05508</name>
</gene>
<evidence type="ECO:0000313" key="14">
    <source>
        <dbReference type="Proteomes" id="UP000009172"/>
    </source>
</evidence>
<evidence type="ECO:0000256" key="11">
    <source>
        <dbReference type="SAM" id="Phobius"/>
    </source>
</evidence>
<dbReference type="Pfam" id="PF01266">
    <property type="entry name" value="DAO"/>
    <property type="match status" value="1"/>
</dbReference>
<evidence type="ECO:0000256" key="5">
    <source>
        <dbReference type="ARBA" id="ARBA00022827"/>
    </source>
</evidence>
<feature type="domain" description="FAD dependent oxidoreductase" evidence="12">
    <location>
        <begin position="6"/>
        <end position="361"/>
    </location>
</feature>
<evidence type="ECO:0000256" key="2">
    <source>
        <dbReference type="ARBA" id="ARBA00004253"/>
    </source>
</evidence>
<keyword evidence="4" id="KW-0285">Flavoprotein</keyword>
<keyword evidence="6" id="KW-0560">Oxidoreductase</keyword>
<dbReference type="Proteomes" id="UP000009172">
    <property type="component" value="Unassembled WGS sequence"/>
</dbReference>
<dbReference type="FunFam" id="3.30.9.10:FF:000018">
    <property type="entry name" value="D-amino acid oxidase, putative"/>
    <property type="match status" value="1"/>
</dbReference>
<feature type="binding site" evidence="10">
    <location>
        <position position="203"/>
    </location>
    <ligand>
        <name>FAD</name>
        <dbReference type="ChEBI" id="CHEBI:57692"/>
    </ligand>
</feature>